<comment type="caution">
    <text evidence="2">The sequence shown here is derived from an EMBL/GenBank/DDBJ whole genome shotgun (WGS) entry which is preliminary data.</text>
</comment>
<accession>A0ABP9PYX6</accession>
<dbReference type="EMBL" id="BAABKG010000004">
    <property type="protein sequence ID" value="GAA5152513.1"/>
    <property type="molecule type" value="Genomic_DNA"/>
</dbReference>
<sequence>MRPIEAGDLATLDFTKAAAAEALAWRNLLPPEPWLGVVAKYPELFGDYVRTRLEAGMANAPVVVARARKAHQQTRPVPVVGIPERIAYRALSSRVLADIASVDRSSEAYARFVAGPIEAAYQGKRFLRVSDAVYQYVIESDITAFYEYVDHARLLAELQLRTSEVGPPQLLVELLTEVQGRSFGLPQLLDPSDELSEVYARIVERELQRSGIEAWRYNDDFRLAARTYDEAQANLEALAQVASTVGLVLNERKTRVVKFFNYFWKNWIESPTEGDVEFKPELIKAEGVYGELDDDGLAELAKESFERLDQPAGSPTHLDARDLSAEDSRLLGRAIAISTKQANSVGLKHVSTLYEYAPHLTHRLGPYLVALNVKAVDVGPTWDALVGRGQFFNAWQRVWLVYVARVCGLLSDPARQGWVQTQRTEGDALLRAEATLALAPFKLASFDDIDRAVRSEPEALLPWYALAAKAIPNVNAKRLEALKESHRLVELLLHKPEKKPKS</sequence>
<gene>
    <name evidence="2" type="ORF">GCM10023340_32970</name>
</gene>
<organism evidence="2 3">
    <name type="scientific">Nocardioides marinquilinus</name>
    <dbReference type="NCBI Taxonomy" id="1210400"/>
    <lineage>
        <taxon>Bacteria</taxon>
        <taxon>Bacillati</taxon>
        <taxon>Actinomycetota</taxon>
        <taxon>Actinomycetes</taxon>
        <taxon>Propionibacteriales</taxon>
        <taxon>Nocardioidaceae</taxon>
        <taxon>Nocardioides</taxon>
    </lineage>
</organism>
<dbReference type="InterPro" id="IPR000477">
    <property type="entry name" value="RT_dom"/>
</dbReference>
<evidence type="ECO:0000313" key="2">
    <source>
        <dbReference type="EMBL" id="GAA5152513.1"/>
    </source>
</evidence>
<reference evidence="3" key="1">
    <citation type="journal article" date="2019" name="Int. J. Syst. Evol. Microbiol.">
        <title>The Global Catalogue of Microorganisms (GCM) 10K type strain sequencing project: providing services to taxonomists for standard genome sequencing and annotation.</title>
        <authorList>
            <consortium name="The Broad Institute Genomics Platform"/>
            <consortium name="The Broad Institute Genome Sequencing Center for Infectious Disease"/>
            <person name="Wu L."/>
            <person name="Ma J."/>
        </authorList>
    </citation>
    <scope>NUCLEOTIDE SEQUENCE [LARGE SCALE GENOMIC DNA]</scope>
    <source>
        <strain evidence="3">JCM 18459</strain>
    </source>
</reference>
<protein>
    <recommendedName>
        <fullName evidence="1">Reverse transcriptase domain-containing protein</fullName>
    </recommendedName>
</protein>
<name>A0ABP9PYX6_9ACTN</name>
<proteinExistence type="predicted"/>
<evidence type="ECO:0000259" key="1">
    <source>
        <dbReference type="PROSITE" id="PS50878"/>
    </source>
</evidence>
<dbReference type="RefSeq" id="WP_345460989.1">
    <property type="nucleotide sequence ID" value="NZ_BAABKG010000004.1"/>
</dbReference>
<dbReference type="Proteomes" id="UP001500221">
    <property type="component" value="Unassembled WGS sequence"/>
</dbReference>
<evidence type="ECO:0000313" key="3">
    <source>
        <dbReference type="Proteomes" id="UP001500221"/>
    </source>
</evidence>
<dbReference type="PROSITE" id="PS50878">
    <property type="entry name" value="RT_POL"/>
    <property type="match status" value="1"/>
</dbReference>
<feature type="domain" description="Reverse transcriptase" evidence="1">
    <location>
        <begin position="63"/>
        <end position="283"/>
    </location>
</feature>
<keyword evidence="3" id="KW-1185">Reference proteome</keyword>